<evidence type="ECO:0000313" key="1">
    <source>
        <dbReference type="EMBL" id="CCD29895.1"/>
    </source>
</evidence>
<dbReference type="AlphaFoldDB" id="G2JAU3"/>
<organism evidence="1 2">
    <name type="scientific">Candidatus Glomeribacter gigasporarum BEG34</name>
    <dbReference type="NCBI Taxonomy" id="1070319"/>
    <lineage>
        <taxon>Bacteria</taxon>
        <taxon>Pseudomonadati</taxon>
        <taxon>Pseudomonadota</taxon>
        <taxon>Betaproteobacteria</taxon>
        <taxon>Burkholderiales</taxon>
        <taxon>Burkholderiaceae</taxon>
        <taxon>Candidatus Glomeribacter</taxon>
    </lineage>
</organism>
<dbReference type="OrthoDB" id="9141476at2"/>
<reference evidence="1 2" key="1">
    <citation type="submission" date="2011-08" db="EMBL/GenBank/DDBJ databases">
        <title>The genome of the obligate endobacterium of an arbuscular mycorrhizal fungus reveals an interphylum network of nutritional interactions.</title>
        <authorList>
            <person name="Ghignone S."/>
            <person name="Salvioli A."/>
            <person name="Anca I."/>
            <person name="Lumini E."/>
            <person name="Ortu G."/>
            <person name="Petiti L."/>
            <person name="Cruveiller S."/>
            <person name="Bianciotto V."/>
            <person name="Piffanelli P."/>
            <person name="Lanfranco L."/>
            <person name="Bonfante P."/>
        </authorList>
    </citation>
    <scope>NUCLEOTIDE SEQUENCE [LARGE SCALE GENOMIC DNA]</scope>
    <source>
        <strain evidence="1 2">BEG34</strain>
    </source>
</reference>
<dbReference type="Proteomes" id="UP000054051">
    <property type="component" value="Unassembled WGS sequence"/>
</dbReference>
<sequence length="110" mass="12526">MSLETRLFDALSRPLLSGCFARLADYLARDLLHLCGYRSGKHRLRCIRPGCLPAAARSLRPDYDGLADLRLAVFAAIEAAFESAERQMDIPEFEPDARLHRRIIAYLIFF</sequence>
<dbReference type="EMBL" id="CAFB01000050">
    <property type="protein sequence ID" value="CCD29895.1"/>
    <property type="molecule type" value="Genomic_DNA"/>
</dbReference>
<protein>
    <submittedName>
        <fullName evidence="1">Uncharacterized protein</fullName>
    </submittedName>
</protein>
<dbReference type="STRING" id="1070319.CAGGBEG34_320026"/>
<name>G2JAU3_9BURK</name>
<gene>
    <name evidence="1" type="ORF">CAGGBEG34_320026</name>
</gene>
<comment type="caution">
    <text evidence="1">The sequence shown here is derived from an EMBL/GenBank/DDBJ whole genome shotgun (WGS) entry which is preliminary data.</text>
</comment>
<proteinExistence type="predicted"/>
<dbReference type="RefSeq" id="WP_006682994.1">
    <property type="nucleotide sequence ID" value="NZ_CAFB01000050.1"/>
</dbReference>
<evidence type="ECO:0000313" key="2">
    <source>
        <dbReference type="Proteomes" id="UP000054051"/>
    </source>
</evidence>
<keyword evidence="2" id="KW-1185">Reference proteome</keyword>
<accession>G2JAU3</accession>